<evidence type="ECO:0000256" key="2">
    <source>
        <dbReference type="ARBA" id="ARBA00023134"/>
    </source>
</evidence>
<evidence type="ECO:0000313" key="6">
    <source>
        <dbReference type="Proteomes" id="UP001189429"/>
    </source>
</evidence>
<dbReference type="Pfam" id="PF14714">
    <property type="entry name" value="KH_dom-like"/>
    <property type="match status" value="1"/>
</dbReference>
<dbReference type="SUPFAM" id="SSF52540">
    <property type="entry name" value="P-loop containing nucleoside triphosphate hydrolases"/>
    <property type="match status" value="1"/>
</dbReference>
<feature type="domain" description="GTPase Der C-terminal KH-domain-like" evidence="4">
    <location>
        <begin position="255"/>
        <end position="338"/>
    </location>
</feature>
<organism evidence="5 6">
    <name type="scientific">Prorocentrum cordatum</name>
    <dbReference type="NCBI Taxonomy" id="2364126"/>
    <lineage>
        <taxon>Eukaryota</taxon>
        <taxon>Sar</taxon>
        <taxon>Alveolata</taxon>
        <taxon>Dinophyceae</taxon>
        <taxon>Prorocentrales</taxon>
        <taxon>Prorocentraceae</taxon>
        <taxon>Prorocentrum</taxon>
    </lineage>
</organism>
<evidence type="ECO:0000259" key="3">
    <source>
        <dbReference type="Pfam" id="PF01926"/>
    </source>
</evidence>
<dbReference type="Gene3D" id="3.40.50.300">
    <property type="entry name" value="P-loop containing nucleotide triphosphate hydrolases"/>
    <property type="match status" value="1"/>
</dbReference>
<keyword evidence="2" id="KW-0342">GTP-binding</keyword>
<reference evidence="5" key="1">
    <citation type="submission" date="2023-10" db="EMBL/GenBank/DDBJ databases">
        <authorList>
            <person name="Chen Y."/>
            <person name="Shah S."/>
            <person name="Dougan E. K."/>
            <person name="Thang M."/>
            <person name="Chan C."/>
        </authorList>
    </citation>
    <scope>NUCLEOTIDE SEQUENCE [LARGE SCALE GENOMIC DNA]</scope>
</reference>
<dbReference type="PRINTS" id="PR00326">
    <property type="entry name" value="GTP1OBG"/>
</dbReference>
<dbReference type="InterPro" id="IPR032859">
    <property type="entry name" value="KH_dom-like"/>
</dbReference>
<feature type="domain" description="G" evidence="3">
    <location>
        <begin position="63"/>
        <end position="195"/>
    </location>
</feature>
<evidence type="ECO:0000256" key="1">
    <source>
        <dbReference type="ARBA" id="ARBA00022741"/>
    </source>
</evidence>
<proteinExistence type="predicted"/>
<dbReference type="EMBL" id="CAUYUJ010008334">
    <property type="protein sequence ID" value="CAK0823607.1"/>
    <property type="molecule type" value="Genomic_DNA"/>
</dbReference>
<accession>A0ABN9RW96</accession>
<comment type="caution">
    <text evidence="5">The sequence shown here is derived from an EMBL/GenBank/DDBJ whole genome shotgun (WGS) entry which is preliminary data.</text>
</comment>
<dbReference type="Proteomes" id="UP001189429">
    <property type="component" value="Unassembled WGS sequence"/>
</dbReference>
<keyword evidence="1" id="KW-0547">Nucleotide-binding</keyword>
<gene>
    <name evidence="5" type="ORF">PCOR1329_LOCUS24253</name>
</gene>
<evidence type="ECO:0008006" key="7">
    <source>
        <dbReference type="Google" id="ProtNLM"/>
    </source>
</evidence>
<dbReference type="Pfam" id="PF01926">
    <property type="entry name" value="MMR_HSR1"/>
    <property type="match status" value="1"/>
</dbReference>
<dbReference type="InterPro" id="IPR027417">
    <property type="entry name" value="P-loop_NTPase"/>
</dbReference>
<protein>
    <recommendedName>
        <fullName evidence="7">GTPase Der</fullName>
    </recommendedName>
</protein>
<dbReference type="NCBIfam" id="TIGR00231">
    <property type="entry name" value="small_GTP"/>
    <property type="match status" value="1"/>
</dbReference>
<dbReference type="Gene3D" id="3.30.300.20">
    <property type="match status" value="1"/>
</dbReference>
<feature type="non-terminal residue" evidence="5">
    <location>
        <position position="1"/>
    </location>
</feature>
<sequence>DLKTPDFWELGLGEPIPTTALHNRGVWELVDAVIDHGSGGLFPLRPNTLKAEPPTLREQATSIAIIGMPNSGKSSLLNAFCGEYRSIVSDRANTTMDSVDAYLETEDTGKLYRFVDTAGIVKKRRQQAGMHWLGIVRALKSAKRADVVLLCLDPSEVMSGNSSLGAAYWEPKQAHRYIARQLEERGCACVIVLTKWDAVGNKDERTQSKYVESIRSGLAGVGQWAEVVACSAKTGKGMQKVLDAVEKTLEAHRKRVPTPVLNGVVRDALLWRLPSAKKAVGSRQGRIYYAVQSSTEPPTVVLFCNNPKLFGVNYKVYLENKIRQDLAWFGTPLQLEWRKRSERRALNTVEDWLGPRLQPAAAEMFR</sequence>
<dbReference type="InterPro" id="IPR006073">
    <property type="entry name" value="GTP-bd"/>
</dbReference>
<dbReference type="InterPro" id="IPR005225">
    <property type="entry name" value="Small_GTP-bd"/>
</dbReference>
<keyword evidence="6" id="KW-1185">Reference proteome</keyword>
<name>A0ABN9RW96_9DINO</name>
<dbReference type="PANTHER" id="PTHR43834:SF6">
    <property type="entry name" value="GTPASE DER"/>
    <property type="match status" value="1"/>
</dbReference>
<dbReference type="InterPro" id="IPR015946">
    <property type="entry name" value="KH_dom-like_a/b"/>
</dbReference>
<evidence type="ECO:0000313" key="5">
    <source>
        <dbReference type="EMBL" id="CAK0823607.1"/>
    </source>
</evidence>
<evidence type="ECO:0000259" key="4">
    <source>
        <dbReference type="Pfam" id="PF14714"/>
    </source>
</evidence>
<dbReference type="PANTHER" id="PTHR43834">
    <property type="entry name" value="GTPASE DER"/>
    <property type="match status" value="1"/>
</dbReference>